<dbReference type="PANTHER" id="PTHR45978:SF7">
    <property type="entry name" value="SPX DOMAIN-CONTAINING PROTEIN 4"/>
    <property type="match status" value="1"/>
</dbReference>
<sequence>MPAEYRPMFLNYKLLKKHIFLNQRSACQCSIKRQMQGLSEVVRHPALLGQPCHLCSRPVYSIERDHEFQSTVYDGDDDTAAILDLEFQCVAFTKLLESELFKINRFFTSSMQYYVDTMHDLDLMRREEESRQNILHPGGRSFWSLKKLMNIRRRMVTLSEKMTLLDIYSFLNHAAFEKILKKHDRITGSSIRRDYVHQIVERQDFFLSTPALNDQCGRCLSLLDRFPRPRRRQRRTHRGAAAAARRHRARAVPLAGPALATGAGGSVGSDYDSSSVSESPYPSRNRRRVQPRTNVRAPQCVYTRAVQVATDAAVQVYTGVSSTHNCESLYPPNV</sequence>
<keyword evidence="4" id="KW-1185">Reference proteome</keyword>
<dbReference type="InterPro" id="IPR031142">
    <property type="entry name" value="SPX_prot"/>
</dbReference>
<dbReference type="PANTHER" id="PTHR45978">
    <property type="entry name" value="SPX DOMAIN-CONTAINING PROTEIN 3"/>
    <property type="match status" value="1"/>
</dbReference>
<feature type="compositionally biased region" description="Basic residues" evidence="1">
    <location>
        <begin position="230"/>
        <end position="250"/>
    </location>
</feature>
<dbReference type="PROSITE" id="PS51382">
    <property type="entry name" value="SPX"/>
    <property type="match status" value="1"/>
</dbReference>
<feature type="domain" description="SPX" evidence="2">
    <location>
        <begin position="1"/>
        <end position="197"/>
    </location>
</feature>
<evidence type="ECO:0000313" key="4">
    <source>
        <dbReference type="Proteomes" id="UP001497512"/>
    </source>
</evidence>
<organism evidence="3 4">
    <name type="scientific">Sphagnum troendelagicum</name>
    <dbReference type="NCBI Taxonomy" id="128251"/>
    <lineage>
        <taxon>Eukaryota</taxon>
        <taxon>Viridiplantae</taxon>
        <taxon>Streptophyta</taxon>
        <taxon>Embryophyta</taxon>
        <taxon>Bryophyta</taxon>
        <taxon>Sphagnophytina</taxon>
        <taxon>Sphagnopsida</taxon>
        <taxon>Sphagnales</taxon>
        <taxon>Sphagnaceae</taxon>
        <taxon>Sphagnum</taxon>
    </lineage>
</organism>
<feature type="compositionally biased region" description="Low complexity" evidence="1">
    <location>
        <begin position="251"/>
        <end position="261"/>
    </location>
</feature>
<proteinExistence type="predicted"/>
<dbReference type="InterPro" id="IPR004331">
    <property type="entry name" value="SPX_dom"/>
</dbReference>
<accession>A0ABP0UII8</accession>
<evidence type="ECO:0000259" key="2">
    <source>
        <dbReference type="PROSITE" id="PS51382"/>
    </source>
</evidence>
<dbReference type="EMBL" id="OZ019895">
    <property type="protein sequence ID" value="CAK9220930.1"/>
    <property type="molecule type" value="Genomic_DNA"/>
</dbReference>
<protein>
    <recommendedName>
        <fullName evidence="2">SPX domain-containing protein</fullName>
    </recommendedName>
</protein>
<evidence type="ECO:0000256" key="1">
    <source>
        <dbReference type="SAM" id="MobiDB-lite"/>
    </source>
</evidence>
<name>A0ABP0UII8_9BRYO</name>
<feature type="compositionally biased region" description="Low complexity" evidence="1">
    <location>
        <begin position="268"/>
        <end position="283"/>
    </location>
</feature>
<reference evidence="3" key="1">
    <citation type="submission" date="2024-02" db="EMBL/GenBank/DDBJ databases">
        <authorList>
            <consortium name="ELIXIR-Norway"/>
            <consortium name="Elixir Norway"/>
        </authorList>
    </citation>
    <scope>NUCLEOTIDE SEQUENCE</scope>
</reference>
<dbReference type="Pfam" id="PF03105">
    <property type="entry name" value="SPX"/>
    <property type="match status" value="1"/>
</dbReference>
<gene>
    <name evidence="3" type="ORF">CSSPTR1EN2_LOCUS15702</name>
</gene>
<feature type="region of interest" description="Disordered" evidence="1">
    <location>
        <begin position="230"/>
        <end position="292"/>
    </location>
</feature>
<evidence type="ECO:0000313" key="3">
    <source>
        <dbReference type="EMBL" id="CAK9220930.1"/>
    </source>
</evidence>
<dbReference type="Proteomes" id="UP001497512">
    <property type="component" value="Chromosome 3"/>
</dbReference>